<feature type="domain" description="DUF6570" evidence="1">
    <location>
        <begin position="62"/>
        <end position="144"/>
    </location>
</feature>
<organism evidence="2 3">
    <name type="scientific">Merluccius polli</name>
    <name type="common">Benguela hake</name>
    <name type="synonym">Merluccius cadenati</name>
    <dbReference type="NCBI Taxonomy" id="89951"/>
    <lineage>
        <taxon>Eukaryota</taxon>
        <taxon>Metazoa</taxon>
        <taxon>Chordata</taxon>
        <taxon>Craniata</taxon>
        <taxon>Vertebrata</taxon>
        <taxon>Euteleostomi</taxon>
        <taxon>Actinopterygii</taxon>
        <taxon>Neopterygii</taxon>
        <taxon>Teleostei</taxon>
        <taxon>Neoteleostei</taxon>
        <taxon>Acanthomorphata</taxon>
        <taxon>Zeiogadaria</taxon>
        <taxon>Gadariae</taxon>
        <taxon>Gadiformes</taxon>
        <taxon>Gadoidei</taxon>
        <taxon>Merlucciidae</taxon>
        <taxon>Merluccius</taxon>
    </lineage>
</organism>
<protein>
    <recommendedName>
        <fullName evidence="1">DUF6570 domain-containing protein</fullName>
    </recommendedName>
</protein>
<dbReference type="Pfam" id="PF20209">
    <property type="entry name" value="DUF6570"/>
    <property type="match status" value="1"/>
</dbReference>
<evidence type="ECO:0000313" key="3">
    <source>
        <dbReference type="Proteomes" id="UP001174136"/>
    </source>
</evidence>
<dbReference type="Proteomes" id="UP001174136">
    <property type="component" value="Unassembled WGS sequence"/>
</dbReference>
<accession>A0AA47N3G3</accession>
<dbReference type="AlphaFoldDB" id="A0AA47N3G3"/>
<gene>
    <name evidence="2" type="ORF">N1851_006988</name>
</gene>
<name>A0AA47N3G3_MERPO</name>
<dbReference type="InterPro" id="IPR046700">
    <property type="entry name" value="DUF6570"/>
</dbReference>
<evidence type="ECO:0000313" key="2">
    <source>
        <dbReference type="EMBL" id="KAK0151703.1"/>
    </source>
</evidence>
<keyword evidence="3" id="KW-1185">Reference proteome</keyword>
<proteinExistence type="predicted"/>
<comment type="caution">
    <text evidence="2">The sequence shown here is derived from an EMBL/GenBank/DDBJ whole genome shotgun (WGS) entry which is preliminary data.</text>
</comment>
<evidence type="ECO:0000259" key="1">
    <source>
        <dbReference type="Pfam" id="PF20209"/>
    </source>
</evidence>
<reference evidence="2" key="1">
    <citation type="journal article" date="2023" name="Front. Mar. Sci.">
        <title>A new Merluccius polli reference genome to investigate the effects of global change in West African waters.</title>
        <authorList>
            <person name="Mateo J.L."/>
            <person name="Blanco-Fernandez C."/>
            <person name="Garcia-Vazquez E."/>
            <person name="Machado-Schiaffino G."/>
        </authorList>
    </citation>
    <scope>NUCLEOTIDE SEQUENCE</scope>
    <source>
        <strain evidence="2">C29</strain>
        <tissue evidence="2">Fin</tissue>
    </source>
</reference>
<dbReference type="EMBL" id="JAOPHQ010001175">
    <property type="protein sequence ID" value="KAK0151703.1"/>
    <property type="molecule type" value="Genomic_DNA"/>
</dbReference>
<sequence>MQQFLAKVNDGPDFVCCVCFRKLFRNQVVCCSMDSKRKEIGLIAIRATFNCAAYSVHEAVALPKGGQNGVHGPVTCVPANIVQTSNLLPRSDMDESLIPVKLKRKLTYKGHYEYQYVDSMRIKQALQYLKRTNVHYKDVEFNEAWEQESVAEQDSIAVDGSDDSNAVVAAEEDELLHDRQQHCMFQDTCLMPVDIGQEALDQYFDNVLNLAPGEGNSPVKMLSDHSNEAKCFPRDVSHWIWDIP</sequence>